<keyword evidence="6" id="KW-0067">ATP-binding</keyword>
<dbReference type="FunFam" id="3.40.50.300:FF:000299">
    <property type="entry name" value="ABC transporter ATP-binding protein/permease"/>
    <property type="match status" value="1"/>
</dbReference>
<dbReference type="InterPro" id="IPR017871">
    <property type="entry name" value="ABC_transporter-like_CS"/>
</dbReference>
<dbReference type="GO" id="GO:0005886">
    <property type="term" value="C:plasma membrane"/>
    <property type="evidence" value="ECO:0007669"/>
    <property type="project" value="UniProtKB-SubCell"/>
</dbReference>
<dbReference type="GO" id="GO:0016887">
    <property type="term" value="F:ATP hydrolysis activity"/>
    <property type="evidence" value="ECO:0007669"/>
    <property type="project" value="InterPro"/>
</dbReference>
<dbReference type="GO" id="GO:0140359">
    <property type="term" value="F:ABC-type transporter activity"/>
    <property type="evidence" value="ECO:0007669"/>
    <property type="project" value="InterPro"/>
</dbReference>
<keyword evidence="3" id="KW-1003">Cell membrane</keyword>
<dbReference type="InterPro" id="IPR036640">
    <property type="entry name" value="ABC1_TM_sf"/>
</dbReference>
<dbReference type="InterPro" id="IPR003593">
    <property type="entry name" value="AAA+_ATPase"/>
</dbReference>
<keyword evidence="5" id="KW-0547">Nucleotide-binding</keyword>
<evidence type="ECO:0000256" key="7">
    <source>
        <dbReference type="ARBA" id="ARBA00022989"/>
    </source>
</evidence>
<dbReference type="SMART" id="SM00382">
    <property type="entry name" value="AAA"/>
    <property type="match status" value="1"/>
</dbReference>
<evidence type="ECO:0000256" key="1">
    <source>
        <dbReference type="ARBA" id="ARBA00004651"/>
    </source>
</evidence>
<dbReference type="PANTHER" id="PTHR24221:SF606">
    <property type="entry name" value="COLICIN V SECRETION-PROCESSING ATP-BINDING PROTEIN"/>
    <property type="match status" value="1"/>
</dbReference>
<feature type="domain" description="ABC transmembrane type-1" evidence="11">
    <location>
        <begin position="171"/>
        <end position="450"/>
    </location>
</feature>
<feature type="domain" description="Peptidase C39" evidence="12">
    <location>
        <begin position="15"/>
        <end position="134"/>
    </location>
</feature>
<dbReference type="GO" id="GO:0034040">
    <property type="term" value="F:ATPase-coupled lipid transmembrane transporter activity"/>
    <property type="evidence" value="ECO:0007669"/>
    <property type="project" value="TreeGrafter"/>
</dbReference>
<evidence type="ECO:0000256" key="9">
    <source>
        <dbReference type="SAM" id="Phobius"/>
    </source>
</evidence>
<dbReference type="AlphaFoldDB" id="A0A009PJ50"/>
<dbReference type="InterPro" id="IPR027417">
    <property type="entry name" value="P-loop_NTPase"/>
</dbReference>
<name>A0A009PJ50_ACIBA</name>
<keyword evidence="7 9" id="KW-1133">Transmembrane helix</keyword>
<feature type="transmembrane region" description="Helical" evidence="9">
    <location>
        <begin position="157"/>
        <end position="184"/>
    </location>
</feature>
<dbReference type="PROSITE" id="PS00211">
    <property type="entry name" value="ABC_TRANSPORTER_1"/>
    <property type="match status" value="1"/>
</dbReference>
<dbReference type="PROSITE" id="PS50893">
    <property type="entry name" value="ABC_TRANSPORTER_2"/>
    <property type="match status" value="1"/>
</dbReference>
<dbReference type="Gene3D" id="3.90.70.10">
    <property type="entry name" value="Cysteine proteinases"/>
    <property type="match status" value="1"/>
</dbReference>
<dbReference type="InterPro" id="IPR003439">
    <property type="entry name" value="ABC_transporter-like_ATP-bd"/>
</dbReference>
<dbReference type="PROSITE" id="PS50990">
    <property type="entry name" value="PEPTIDASE_C39"/>
    <property type="match status" value="1"/>
</dbReference>
<evidence type="ECO:0000256" key="8">
    <source>
        <dbReference type="ARBA" id="ARBA00023136"/>
    </source>
</evidence>
<evidence type="ECO:0000259" key="10">
    <source>
        <dbReference type="PROSITE" id="PS50893"/>
    </source>
</evidence>
<dbReference type="Pfam" id="PF00005">
    <property type="entry name" value="ABC_tran"/>
    <property type="match status" value="1"/>
</dbReference>
<feature type="transmembrane region" description="Helical" evidence="9">
    <location>
        <begin position="204"/>
        <end position="225"/>
    </location>
</feature>
<dbReference type="PANTHER" id="PTHR24221">
    <property type="entry name" value="ATP-BINDING CASSETTE SUB-FAMILY B"/>
    <property type="match status" value="1"/>
</dbReference>
<dbReference type="RefSeq" id="WP_017398984.1">
    <property type="nucleotide sequence ID" value="NZ_JEXD01000006.1"/>
</dbReference>
<evidence type="ECO:0000256" key="5">
    <source>
        <dbReference type="ARBA" id="ARBA00022741"/>
    </source>
</evidence>
<dbReference type="CDD" id="cd18567">
    <property type="entry name" value="ABC_6TM_CvaB_RaxB_like"/>
    <property type="match status" value="1"/>
</dbReference>
<evidence type="ECO:0000259" key="12">
    <source>
        <dbReference type="PROSITE" id="PS50990"/>
    </source>
</evidence>
<evidence type="ECO:0000256" key="2">
    <source>
        <dbReference type="ARBA" id="ARBA00022448"/>
    </source>
</evidence>
<dbReference type="GO" id="GO:0006508">
    <property type="term" value="P:proteolysis"/>
    <property type="evidence" value="ECO:0007669"/>
    <property type="project" value="InterPro"/>
</dbReference>
<accession>A0A009PJ50</accession>
<feature type="transmembrane region" description="Helical" evidence="9">
    <location>
        <begin position="309"/>
        <end position="327"/>
    </location>
</feature>
<dbReference type="MEROPS" id="C39.005"/>
<evidence type="ECO:0000259" key="11">
    <source>
        <dbReference type="PROSITE" id="PS50929"/>
    </source>
</evidence>
<keyword evidence="4 9" id="KW-0812">Transmembrane</keyword>
<reference evidence="13 14" key="1">
    <citation type="submission" date="2014-02" db="EMBL/GenBank/DDBJ databases">
        <title>Comparative genomics and transcriptomics to identify genetic mechanisms underlying the emergence of carbapenem resistant Acinetobacter baumannii (CRAb).</title>
        <authorList>
            <person name="Harris A.D."/>
            <person name="Johnson K.J."/>
            <person name="George J."/>
            <person name="Shefchek K."/>
            <person name="Daugherty S.C."/>
            <person name="Parankush S."/>
            <person name="Sadzewicz L."/>
            <person name="Tallon L."/>
            <person name="Sengamalay N."/>
            <person name="Hazen T.H."/>
            <person name="Rasko D.A."/>
        </authorList>
    </citation>
    <scope>NUCLEOTIDE SEQUENCE [LARGE SCALE GENOMIC DNA]</scope>
    <source>
        <strain evidence="13 14">625974</strain>
    </source>
</reference>
<keyword evidence="2" id="KW-0813">Transport</keyword>
<feature type="transmembrane region" description="Helical" evidence="9">
    <location>
        <begin position="396"/>
        <end position="415"/>
    </location>
</feature>
<sequence>MLNFSLKRKVPVILQHESAECGLACLAMIVNYYGKSISIITLRNKYKISLQGTSLNMLMIISDDLQLQTRPIKIDIENLENINLPCILHWEFNHFVILTKINHNNYIIHDPAIGVRKINSEDFSKSFTGIALEIWPKPNFNSQNNEYKIKKSNFNNFFNEIIGIKSVLVQIFFISLSLELVILLNPQLLQWIIDQIIPTQNESSLSILALSFVFILAFQVILDLARENLNIFMKFNISLKWQANIVSKILDLPVDFFEKRSIGDIASKFGSINTILNTITSSFMTAIFDGIMSILILSLLLFYSPLLTSIVFIFTILYLVIKIVFYYPQKYKNEERIIHTAKQNSHFLESIRGVKTIKTFNAQIERKSIWFSLLTNQINSEIQVEKINIMTKEFRIFLFGLENIVIIYLATLLVLKNELSVGSLVAFVVYKTLFTNRITALIDKLSEIGTIKLHNDRLRDISLTEPEIIYPQEFMEINSNKLSIKVKNISFSYSNYEKSILNNITFEIPYGQSVAITGASGSGKSTLLNILLGILDPTTGDVFYGEHKIKELGLYNIRTLVGTVLQEDVLFSGSIADNISFFDASSNLDWIQECAKMAAIHEEIINTSMGYNTLIGEMGTVLSGGQKQRILLARALYKRPKILFLDEATSNLDIYKEFEVNNLIKKLKITRFIIAHRQETINSADRVLIIEDGILRSDIMNS</sequence>
<dbReference type="Gene3D" id="1.20.1560.10">
    <property type="entry name" value="ABC transporter type 1, transmembrane domain"/>
    <property type="match status" value="1"/>
</dbReference>
<organism evidence="13 14">
    <name type="scientific">Acinetobacter baumannii 625974</name>
    <dbReference type="NCBI Taxonomy" id="1310607"/>
    <lineage>
        <taxon>Bacteria</taxon>
        <taxon>Pseudomonadati</taxon>
        <taxon>Pseudomonadota</taxon>
        <taxon>Gammaproteobacteria</taxon>
        <taxon>Moraxellales</taxon>
        <taxon>Moraxellaceae</taxon>
        <taxon>Acinetobacter</taxon>
        <taxon>Acinetobacter calcoaceticus/baumannii complex</taxon>
    </lineage>
</organism>
<evidence type="ECO:0000256" key="6">
    <source>
        <dbReference type="ARBA" id="ARBA00022840"/>
    </source>
</evidence>
<keyword evidence="8 9" id="KW-0472">Membrane</keyword>
<comment type="subcellular location">
    <subcellularLocation>
        <location evidence="1">Cell membrane</location>
        <topology evidence="1">Multi-pass membrane protein</topology>
    </subcellularLocation>
</comment>
<dbReference type="GO" id="GO:0005524">
    <property type="term" value="F:ATP binding"/>
    <property type="evidence" value="ECO:0007669"/>
    <property type="project" value="UniProtKB-KW"/>
</dbReference>
<dbReference type="PATRIC" id="fig|1310607.3.peg.1047"/>
<evidence type="ECO:0000313" key="13">
    <source>
        <dbReference type="EMBL" id="EXC08490.1"/>
    </source>
</evidence>
<evidence type="ECO:0000313" key="14">
    <source>
        <dbReference type="Proteomes" id="UP000021108"/>
    </source>
</evidence>
<proteinExistence type="predicted"/>
<dbReference type="SUPFAM" id="SSF52540">
    <property type="entry name" value="P-loop containing nucleoside triphosphate hydrolases"/>
    <property type="match status" value="1"/>
</dbReference>
<dbReference type="Pfam" id="PF03412">
    <property type="entry name" value="Peptidase_C39"/>
    <property type="match status" value="1"/>
</dbReference>
<gene>
    <name evidence="13" type="ORF">J506_1081</name>
</gene>
<dbReference type="InterPro" id="IPR005074">
    <property type="entry name" value="Peptidase_C39"/>
</dbReference>
<dbReference type="Pfam" id="PF00664">
    <property type="entry name" value="ABC_membrane"/>
    <property type="match status" value="1"/>
</dbReference>
<feature type="domain" description="ABC transporter" evidence="10">
    <location>
        <begin position="484"/>
        <end position="702"/>
    </location>
</feature>
<dbReference type="SUPFAM" id="SSF90123">
    <property type="entry name" value="ABC transporter transmembrane region"/>
    <property type="match status" value="1"/>
</dbReference>
<protein>
    <submittedName>
        <fullName evidence="13">ABC transporter family protein</fullName>
    </submittedName>
</protein>
<dbReference type="InterPro" id="IPR039421">
    <property type="entry name" value="Type_1_exporter"/>
</dbReference>
<dbReference type="GO" id="GO:0008233">
    <property type="term" value="F:peptidase activity"/>
    <property type="evidence" value="ECO:0007669"/>
    <property type="project" value="InterPro"/>
</dbReference>
<evidence type="ECO:0000256" key="3">
    <source>
        <dbReference type="ARBA" id="ARBA00022475"/>
    </source>
</evidence>
<dbReference type="Proteomes" id="UP000021108">
    <property type="component" value="Unassembled WGS sequence"/>
</dbReference>
<dbReference type="InterPro" id="IPR011527">
    <property type="entry name" value="ABC1_TM_dom"/>
</dbReference>
<dbReference type="Gene3D" id="3.40.50.300">
    <property type="entry name" value="P-loop containing nucleotide triphosphate hydrolases"/>
    <property type="match status" value="1"/>
</dbReference>
<comment type="caution">
    <text evidence="13">The sequence shown here is derived from an EMBL/GenBank/DDBJ whole genome shotgun (WGS) entry which is preliminary data.</text>
</comment>
<evidence type="ECO:0000256" key="4">
    <source>
        <dbReference type="ARBA" id="ARBA00022692"/>
    </source>
</evidence>
<dbReference type="PROSITE" id="PS50929">
    <property type="entry name" value="ABC_TM1F"/>
    <property type="match status" value="1"/>
</dbReference>
<feature type="transmembrane region" description="Helical" evidence="9">
    <location>
        <begin position="283"/>
        <end position="303"/>
    </location>
</feature>
<dbReference type="EMBL" id="JEXD01000006">
    <property type="protein sequence ID" value="EXC08490.1"/>
    <property type="molecule type" value="Genomic_DNA"/>
</dbReference>